<evidence type="ECO:0000256" key="1">
    <source>
        <dbReference type="ARBA" id="ARBA00009224"/>
    </source>
</evidence>
<name>A0A0D3JB36_EMIH1</name>
<feature type="transmembrane region" description="Helical" evidence="4">
    <location>
        <begin position="7"/>
        <end position="29"/>
    </location>
</feature>
<organism evidence="5 6">
    <name type="scientific">Emiliania huxleyi (strain CCMP1516)</name>
    <dbReference type="NCBI Taxonomy" id="280463"/>
    <lineage>
        <taxon>Eukaryota</taxon>
        <taxon>Haptista</taxon>
        <taxon>Haptophyta</taxon>
        <taxon>Prymnesiophyceae</taxon>
        <taxon>Isochrysidales</taxon>
        <taxon>Noelaerhabdaceae</taxon>
        <taxon>Emiliania</taxon>
    </lineage>
</organism>
<feature type="transmembrane region" description="Helical" evidence="4">
    <location>
        <begin position="49"/>
        <end position="68"/>
    </location>
</feature>
<keyword evidence="4" id="KW-1133">Transmembrane helix</keyword>
<accession>A0A0D3JB36</accession>
<comment type="similarity">
    <text evidence="1">Belongs to the MTFP1 family.</text>
</comment>
<dbReference type="PaxDb" id="2903-EOD20721"/>
<dbReference type="InterPro" id="IPR019560">
    <property type="entry name" value="Mitochondrial_18_kDa_protein"/>
</dbReference>
<dbReference type="PANTHER" id="PTHR11001">
    <property type="entry name" value="MITOCHONDRIAL FISSION PROCESS PROTEIN 1"/>
    <property type="match status" value="1"/>
</dbReference>
<dbReference type="EnsemblProtists" id="EOD20721">
    <property type="protein sequence ID" value="EOD20721"/>
    <property type="gene ID" value="EMIHUDRAFT_424739"/>
</dbReference>
<dbReference type="KEGG" id="ehx:EMIHUDRAFT_424739"/>
<evidence type="ECO:0000256" key="2">
    <source>
        <dbReference type="ARBA" id="ARBA00017835"/>
    </source>
</evidence>
<evidence type="ECO:0000313" key="6">
    <source>
        <dbReference type="Proteomes" id="UP000013827"/>
    </source>
</evidence>
<dbReference type="AlphaFoldDB" id="A0A0D3JB36"/>
<evidence type="ECO:0000256" key="3">
    <source>
        <dbReference type="ARBA" id="ARBA00029631"/>
    </source>
</evidence>
<dbReference type="Pfam" id="PF10558">
    <property type="entry name" value="MTP18"/>
    <property type="match status" value="1"/>
</dbReference>
<proteinExistence type="inferred from homology"/>
<dbReference type="HOGENOM" id="CLU_2337962_0_0_1"/>
<keyword evidence="6" id="KW-1185">Reference proteome</keyword>
<reference evidence="6" key="1">
    <citation type="journal article" date="2013" name="Nature">
        <title>Pan genome of the phytoplankton Emiliania underpins its global distribution.</title>
        <authorList>
            <person name="Read B.A."/>
            <person name="Kegel J."/>
            <person name="Klute M.J."/>
            <person name="Kuo A."/>
            <person name="Lefebvre S.C."/>
            <person name="Maumus F."/>
            <person name="Mayer C."/>
            <person name="Miller J."/>
            <person name="Monier A."/>
            <person name="Salamov A."/>
            <person name="Young J."/>
            <person name="Aguilar M."/>
            <person name="Claverie J.M."/>
            <person name="Frickenhaus S."/>
            <person name="Gonzalez K."/>
            <person name="Herman E.K."/>
            <person name="Lin Y.C."/>
            <person name="Napier J."/>
            <person name="Ogata H."/>
            <person name="Sarno A.F."/>
            <person name="Shmutz J."/>
            <person name="Schroeder D."/>
            <person name="de Vargas C."/>
            <person name="Verret F."/>
            <person name="von Dassow P."/>
            <person name="Valentin K."/>
            <person name="Van de Peer Y."/>
            <person name="Wheeler G."/>
            <person name="Dacks J.B."/>
            <person name="Delwiche C.F."/>
            <person name="Dyhrman S.T."/>
            <person name="Glockner G."/>
            <person name="John U."/>
            <person name="Richards T."/>
            <person name="Worden A.Z."/>
            <person name="Zhang X."/>
            <person name="Grigoriev I.V."/>
            <person name="Allen A.E."/>
            <person name="Bidle K."/>
            <person name="Borodovsky M."/>
            <person name="Bowler C."/>
            <person name="Brownlee C."/>
            <person name="Cock J.M."/>
            <person name="Elias M."/>
            <person name="Gladyshev V.N."/>
            <person name="Groth M."/>
            <person name="Guda C."/>
            <person name="Hadaegh A."/>
            <person name="Iglesias-Rodriguez M.D."/>
            <person name="Jenkins J."/>
            <person name="Jones B.M."/>
            <person name="Lawson T."/>
            <person name="Leese F."/>
            <person name="Lindquist E."/>
            <person name="Lobanov A."/>
            <person name="Lomsadze A."/>
            <person name="Malik S.B."/>
            <person name="Marsh M.E."/>
            <person name="Mackinder L."/>
            <person name="Mock T."/>
            <person name="Mueller-Roeber B."/>
            <person name="Pagarete A."/>
            <person name="Parker M."/>
            <person name="Probert I."/>
            <person name="Quesneville H."/>
            <person name="Raines C."/>
            <person name="Rensing S.A."/>
            <person name="Riano-Pachon D.M."/>
            <person name="Richier S."/>
            <person name="Rokitta S."/>
            <person name="Shiraiwa Y."/>
            <person name="Soanes D.M."/>
            <person name="van der Giezen M."/>
            <person name="Wahlund T.M."/>
            <person name="Williams B."/>
            <person name="Wilson W."/>
            <person name="Wolfe G."/>
            <person name="Wurch L.L."/>
        </authorList>
    </citation>
    <scope>NUCLEOTIDE SEQUENCE</scope>
</reference>
<sequence>MAVLRTGVHALTFQSIASVLVPSVIIHQVVHSADNLTKRFPKFMAGGMVARWLPSLVGLAFIPLMPFIDEPVEHLIDKGFDKAWPKADAPPEGEKKKH</sequence>
<dbReference type="Proteomes" id="UP000013827">
    <property type="component" value="Unassembled WGS sequence"/>
</dbReference>
<dbReference type="PANTHER" id="PTHR11001:SF2">
    <property type="entry name" value="MITOCHONDRIAL FISSION PROCESS PROTEIN 1"/>
    <property type="match status" value="1"/>
</dbReference>
<dbReference type="RefSeq" id="XP_005773150.1">
    <property type="nucleotide sequence ID" value="XM_005773093.1"/>
</dbReference>
<dbReference type="GO" id="GO:0005739">
    <property type="term" value="C:mitochondrion"/>
    <property type="evidence" value="ECO:0007669"/>
    <property type="project" value="TreeGrafter"/>
</dbReference>
<evidence type="ECO:0000256" key="4">
    <source>
        <dbReference type="SAM" id="Phobius"/>
    </source>
</evidence>
<dbReference type="GeneID" id="17266268"/>
<reference evidence="5" key="2">
    <citation type="submission" date="2024-10" db="UniProtKB">
        <authorList>
            <consortium name="EnsemblProtists"/>
        </authorList>
    </citation>
    <scope>IDENTIFICATION</scope>
</reference>
<protein>
    <recommendedName>
        <fullName evidence="2">Mitochondrial fission process protein 1</fullName>
    </recommendedName>
    <alternativeName>
        <fullName evidence="3">Mitochondrial 18 kDa protein</fullName>
    </alternativeName>
</protein>
<keyword evidence="4" id="KW-0812">Transmembrane</keyword>
<evidence type="ECO:0000313" key="5">
    <source>
        <dbReference type="EnsemblProtists" id="EOD20721"/>
    </source>
</evidence>
<dbReference type="GO" id="GO:0000266">
    <property type="term" value="P:mitochondrial fission"/>
    <property type="evidence" value="ECO:0007669"/>
    <property type="project" value="TreeGrafter"/>
</dbReference>
<keyword evidence="4" id="KW-0472">Membrane</keyword>